<dbReference type="PANTHER" id="PTHR19241">
    <property type="entry name" value="ATP-BINDING CASSETTE TRANSPORTER"/>
    <property type="match status" value="1"/>
</dbReference>
<evidence type="ECO:0000313" key="11">
    <source>
        <dbReference type="Proteomes" id="UP000509704"/>
    </source>
</evidence>
<feature type="transmembrane region" description="Helical" evidence="8">
    <location>
        <begin position="1081"/>
        <end position="1100"/>
    </location>
</feature>
<dbReference type="RefSeq" id="XP_037145460.1">
    <property type="nucleotide sequence ID" value="XM_037289565.1"/>
</dbReference>
<feature type="transmembrane region" description="Helical" evidence="8">
    <location>
        <begin position="625"/>
        <end position="647"/>
    </location>
</feature>
<organism evidence="10 11">
    <name type="scientific">Zygotorulaspora mrakii</name>
    <name type="common">Zygosaccharomyces mrakii</name>
    <dbReference type="NCBI Taxonomy" id="42260"/>
    <lineage>
        <taxon>Eukaryota</taxon>
        <taxon>Fungi</taxon>
        <taxon>Dikarya</taxon>
        <taxon>Ascomycota</taxon>
        <taxon>Saccharomycotina</taxon>
        <taxon>Saccharomycetes</taxon>
        <taxon>Saccharomycetales</taxon>
        <taxon>Saccharomycetaceae</taxon>
        <taxon>Zygotorulaspora</taxon>
    </lineage>
</organism>
<dbReference type="GO" id="GO:0016020">
    <property type="term" value="C:membrane"/>
    <property type="evidence" value="ECO:0007669"/>
    <property type="project" value="UniProtKB-SubCell"/>
</dbReference>
<evidence type="ECO:0000259" key="9">
    <source>
        <dbReference type="PROSITE" id="PS50893"/>
    </source>
</evidence>
<keyword evidence="3 8" id="KW-0812">Transmembrane</keyword>
<feature type="domain" description="ABC transporter" evidence="9">
    <location>
        <begin position="724"/>
        <end position="951"/>
    </location>
</feature>
<dbReference type="InterPro" id="IPR043926">
    <property type="entry name" value="ABCG_dom"/>
</dbReference>
<sequence>MSFSKYFRSIPDCSVTFDGASIRLDQNHFINNHSEDFDIENSAKHGTFLNDLVFRAVGGEMVLVLGKSSSSFFKALFENHDRMSYFPEGSIRFKDNEYKSFSTKCPQHIIYNNEDDIHFPTLTVKQTVDFALDCKFSLSKSERDELRDALLEELGLANVADTRVGDEAIRGISGGERKRISILETFIANGSFYLWDNSTKGLDSSTALEFLNTLKRLTQTTKSVNFVKISQASDKIVQKFDKILLLSESYQVFYGTVEECLEYFTCTLEIPKDPNLCVIEYLTSILNFRPESTEHGMKMTLPHFQVMTPNFEEYLHQKWIVSCNHDNWKHITSRQIEEGCDRFNDDDLTPLFDTTRCTQIRCCTRRAFQRLLGDKGFIFAQVVSAVVEALVTGSLFYDIPLTTLGSFSKGSLTFFAVLFFTFMALADIPDTFQRQMVVNKQVKLHFYSRWIEAFGNTIHDYVFKLIIVILFTIILYFLAHFQADAARFFTFLLFLSIFNFTMVSLFSFIAFITPNISIANSVAGIVLLAIAMYASYVIYIQDMHPWFVWIAYINPAMFAMEAILSNELFNLQLDCSEMIVPRGLNYSDVPFSHKTCAWQGATLGRSFVYGKDYLKQALNYTYGHVWRNFGILLGFLAFLLVISLLAAEYVPPLFNKMTDYEILGRFHDYNAARKSSRGYMVQDERPDHSSSSSIDLFMSQKNIISKSDECMETGTYVESQNHVFSWSNIEYTVNGMKLIDGNSGFVATGMTALMGESGAGKTTLLNIFSRMTKSGVVSGQFLIDGKPLENLTAFSRSIGFVQQQDVHLDLLTVLESLEVSCVLRGDGDKSYINVISDLLKLNPNVLVRDLTPTDRKLLSIGVELVTKPSLLLLLDEPTSGLDSQAAMTVVKFLKKLSLQGQAILCTIHQPSKAIYSQFDNIMLLKSGGKCVYFGPAQSAARFFLKYDETLTFDGESDNPADFVIDVVGHNGGIKEEEENTGGKVMNWPQIWNDSLENEIVSEKRENLEQEALELSIDFTRSVRKEVSYTKQLLLITKRQYLCMKRDRAYVISKFALNGGAGLFVGFSFWNTKYNITGLKNATFLCFMSLCISSALINQVQNKALEAKGVYLTREASTNTYHWSIFLLAQLIVEIPLAIASSTLFFLCCYFCCGYSFAPHIAGVFYLNYIVFSLYYLTFGMWLIYSTPNLQTAAVIVAFLYSFTAEFCGVMQPYSLMPGFWKFMYRASPYTYFVENFVSLLLHERPVICKPMEVVPTMPPLGETCGEFMQDFVDEFGGKMVNPNSTSICAYCAYAIGDEFLKDQFMSYSHIWRNSGIELAFIGFNVAAMFAGFYVIYVRTGWISTTKNFLQKLLCSKYVKKHVNSY</sequence>
<dbReference type="Proteomes" id="UP000509704">
    <property type="component" value="Chromosome 6"/>
</dbReference>
<feature type="transmembrane region" description="Helical" evidence="8">
    <location>
        <begin position="1048"/>
        <end position="1069"/>
    </location>
</feature>
<protein>
    <recommendedName>
        <fullName evidence="9">ABC transporter domain-containing protein</fullName>
    </recommendedName>
</protein>
<reference evidence="10 11" key="1">
    <citation type="submission" date="2020-07" db="EMBL/GenBank/DDBJ databases">
        <title>The yeast mating-type switching endonuclease HO is a domesticated member of an unorthodox homing genetic element family.</title>
        <authorList>
            <person name="Coughlan A.Y."/>
            <person name="Lombardi L."/>
            <person name="Braun-Galleani S."/>
            <person name="Martos A.R."/>
            <person name="Galeote V."/>
            <person name="Bigey F."/>
            <person name="Dequin S."/>
            <person name="Byrne K.P."/>
            <person name="Wolfe K.H."/>
        </authorList>
    </citation>
    <scope>NUCLEOTIDE SEQUENCE [LARGE SCALE GENOMIC DNA]</scope>
    <source>
        <strain evidence="10 11">NRRL Y-6702</strain>
    </source>
</reference>
<feature type="transmembrane region" description="Helical" evidence="8">
    <location>
        <begin position="1190"/>
        <end position="1215"/>
    </location>
</feature>
<keyword evidence="7 8" id="KW-0472">Membrane</keyword>
<feature type="transmembrane region" description="Helical" evidence="8">
    <location>
        <begin position="1120"/>
        <end position="1152"/>
    </location>
</feature>
<keyword evidence="11" id="KW-1185">Reference proteome</keyword>
<dbReference type="InterPro" id="IPR013525">
    <property type="entry name" value="ABC2_TM"/>
</dbReference>
<gene>
    <name evidence="10" type="ORF">HG535_0F02450</name>
</gene>
<accession>A0A7H9B5U5</accession>
<evidence type="ECO:0000256" key="3">
    <source>
        <dbReference type="ARBA" id="ARBA00022692"/>
    </source>
</evidence>
<evidence type="ECO:0000313" key="10">
    <source>
        <dbReference type="EMBL" id="QLG73734.1"/>
    </source>
</evidence>
<keyword evidence="2" id="KW-0813">Transport</keyword>
<dbReference type="SMART" id="SM00382">
    <property type="entry name" value="AAA"/>
    <property type="match status" value="1"/>
</dbReference>
<evidence type="ECO:0000256" key="5">
    <source>
        <dbReference type="ARBA" id="ARBA00022840"/>
    </source>
</evidence>
<dbReference type="InterPro" id="IPR017871">
    <property type="entry name" value="ABC_transporter-like_CS"/>
</dbReference>
<evidence type="ECO:0000256" key="1">
    <source>
        <dbReference type="ARBA" id="ARBA00004141"/>
    </source>
</evidence>
<feature type="domain" description="ABC transporter" evidence="9">
    <location>
        <begin position="34"/>
        <end position="273"/>
    </location>
</feature>
<dbReference type="KEGG" id="zmk:HG535_0F02450"/>
<keyword evidence="6 8" id="KW-1133">Transmembrane helix</keyword>
<evidence type="ECO:0000256" key="4">
    <source>
        <dbReference type="ARBA" id="ARBA00022741"/>
    </source>
</evidence>
<dbReference type="InterPro" id="IPR003593">
    <property type="entry name" value="AAA+_ATPase"/>
</dbReference>
<dbReference type="SUPFAM" id="SSF52540">
    <property type="entry name" value="P-loop containing nucleoside triphosphate hydrolases"/>
    <property type="match status" value="2"/>
</dbReference>
<evidence type="ECO:0000256" key="7">
    <source>
        <dbReference type="ARBA" id="ARBA00023136"/>
    </source>
</evidence>
<feature type="transmembrane region" description="Helical" evidence="8">
    <location>
        <begin position="461"/>
        <end position="479"/>
    </location>
</feature>
<dbReference type="Pfam" id="PF19055">
    <property type="entry name" value="ABC2_membrane_7"/>
    <property type="match status" value="1"/>
</dbReference>
<dbReference type="InterPro" id="IPR003439">
    <property type="entry name" value="ABC_transporter-like_ATP-bd"/>
</dbReference>
<dbReference type="GO" id="GO:0140359">
    <property type="term" value="F:ABC-type transporter activity"/>
    <property type="evidence" value="ECO:0007669"/>
    <property type="project" value="InterPro"/>
</dbReference>
<evidence type="ECO:0000256" key="2">
    <source>
        <dbReference type="ARBA" id="ARBA00022448"/>
    </source>
</evidence>
<dbReference type="InterPro" id="IPR027417">
    <property type="entry name" value="P-loop_NTPase"/>
</dbReference>
<dbReference type="PROSITE" id="PS00211">
    <property type="entry name" value="ABC_TRANSPORTER_1"/>
    <property type="match status" value="1"/>
</dbReference>
<evidence type="ECO:0000256" key="6">
    <source>
        <dbReference type="ARBA" id="ARBA00022989"/>
    </source>
</evidence>
<feature type="transmembrane region" description="Helical" evidence="8">
    <location>
        <begin position="1164"/>
        <end position="1184"/>
    </location>
</feature>
<dbReference type="PROSITE" id="PS50893">
    <property type="entry name" value="ABC_TRANSPORTER_2"/>
    <property type="match status" value="2"/>
</dbReference>
<feature type="transmembrane region" description="Helical" evidence="8">
    <location>
        <begin position="376"/>
        <end position="397"/>
    </location>
</feature>
<name>A0A7H9B5U5_ZYGMR</name>
<dbReference type="GO" id="GO:0016887">
    <property type="term" value="F:ATP hydrolysis activity"/>
    <property type="evidence" value="ECO:0007669"/>
    <property type="project" value="InterPro"/>
</dbReference>
<evidence type="ECO:0000256" key="8">
    <source>
        <dbReference type="SAM" id="Phobius"/>
    </source>
</evidence>
<feature type="transmembrane region" description="Helical" evidence="8">
    <location>
        <begin position="485"/>
        <end position="511"/>
    </location>
</feature>
<dbReference type="EMBL" id="CP058609">
    <property type="protein sequence ID" value="QLG73734.1"/>
    <property type="molecule type" value="Genomic_DNA"/>
</dbReference>
<comment type="subcellular location">
    <subcellularLocation>
        <location evidence="1">Membrane</location>
        <topology evidence="1">Multi-pass membrane protein</topology>
    </subcellularLocation>
</comment>
<dbReference type="OrthoDB" id="66620at2759"/>
<dbReference type="InterPro" id="IPR010929">
    <property type="entry name" value="PDR_CDR_ABC"/>
</dbReference>
<feature type="transmembrane region" description="Helical" evidence="8">
    <location>
        <begin position="518"/>
        <end position="540"/>
    </location>
</feature>
<dbReference type="Pfam" id="PF01061">
    <property type="entry name" value="ABC2_membrane"/>
    <property type="match status" value="2"/>
</dbReference>
<dbReference type="Pfam" id="PF00005">
    <property type="entry name" value="ABC_tran"/>
    <property type="match status" value="2"/>
</dbReference>
<feature type="transmembrane region" description="Helical" evidence="8">
    <location>
        <begin position="409"/>
        <end position="426"/>
    </location>
</feature>
<dbReference type="Pfam" id="PF06422">
    <property type="entry name" value="PDR_CDR"/>
    <property type="match status" value="1"/>
</dbReference>
<dbReference type="Gene3D" id="3.40.50.300">
    <property type="entry name" value="P-loop containing nucleotide triphosphate hydrolases"/>
    <property type="match status" value="2"/>
</dbReference>
<feature type="transmembrane region" description="Helical" evidence="8">
    <location>
        <begin position="1315"/>
        <end position="1336"/>
    </location>
</feature>
<keyword evidence="4" id="KW-0547">Nucleotide-binding</keyword>
<dbReference type="GO" id="GO:0005524">
    <property type="term" value="F:ATP binding"/>
    <property type="evidence" value="ECO:0007669"/>
    <property type="project" value="UniProtKB-KW"/>
</dbReference>
<dbReference type="GeneID" id="59237493"/>
<proteinExistence type="predicted"/>
<keyword evidence="5" id="KW-0067">ATP-binding</keyword>